<reference evidence="1 2" key="1">
    <citation type="submission" date="2018-06" db="EMBL/GenBank/DDBJ databases">
        <title>Genomic insight into two independent archaeal endosymbiosis events.</title>
        <authorList>
            <person name="Lind A.E."/>
            <person name="Lewis W.H."/>
            <person name="Spang A."/>
            <person name="Guy L."/>
            <person name="Embley M.T."/>
            <person name="Ettema T.J.G."/>
        </authorList>
    </citation>
    <scope>NUCLEOTIDE SEQUENCE [LARGE SCALE GENOMIC DNA]</scope>
    <source>
        <strain evidence="1">NOE</strain>
    </source>
</reference>
<dbReference type="EMBL" id="NIZT01000059">
    <property type="protein sequence ID" value="RBQ22540.1"/>
    <property type="molecule type" value="Genomic_DNA"/>
</dbReference>
<accession>A0A366M9Z2</accession>
<gene>
    <name evidence="1" type="ORF">ALNOE001_17400</name>
</gene>
<sequence length="75" mass="8684">MIIKRIKSKNKRNYNPLNDFLFSQYMAKSGCEKQLIGLINSILKENNEKTIENIEIIDNKFIPGKIIGKKVAFLI</sequence>
<organism evidence="1 2">
    <name type="scientific">Candidatus Methanobinarius endosymbioticus</name>
    <dbReference type="NCBI Taxonomy" id="2006182"/>
    <lineage>
        <taxon>Archaea</taxon>
        <taxon>Methanobacteriati</taxon>
        <taxon>Methanobacteriota</taxon>
        <taxon>Methanomada group</taxon>
        <taxon>Methanobacteria</taxon>
        <taxon>Methanobacteriales</taxon>
        <taxon>Methanobacteriaceae</taxon>
        <taxon>Candidatus Methanobinarius</taxon>
    </lineage>
</organism>
<keyword evidence="2" id="KW-1185">Reference proteome</keyword>
<proteinExistence type="predicted"/>
<dbReference type="AlphaFoldDB" id="A0A366M9Z2"/>
<name>A0A366M9Z2_9EURY</name>
<evidence type="ECO:0000313" key="1">
    <source>
        <dbReference type="EMBL" id="RBQ22540.1"/>
    </source>
</evidence>
<comment type="caution">
    <text evidence="1">The sequence shown here is derived from an EMBL/GenBank/DDBJ whole genome shotgun (WGS) entry which is preliminary data.</text>
</comment>
<protein>
    <submittedName>
        <fullName evidence="1">Uncharacterized protein</fullName>
    </submittedName>
</protein>
<dbReference type="Proteomes" id="UP000253099">
    <property type="component" value="Unassembled WGS sequence"/>
</dbReference>
<evidence type="ECO:0000313" key="2">
    <source>
        <dbReference type="Proteomes" id="UP000253099"/>
    </source>
</evidence>